<comment type="similarity">
    <text evidence="6 7">Belongs to the polyphosphate kinase 1 (PPK1) family.</text>
</comment>
<comment type="catalytic activity">
    <reaction evidence="6 7">
        <text>[phosphate](n) + ATP = [phosphate](n+1) + ADP</text>
        <dbReference type="Rhea" id="RHEA:19573"/>
        <dbReference type="Rhea" id="RHEA-COMP:9859"/>
        <dbReference type="Rhea" id="RHEA-COMP:14280"/>
        <dbReference type="ChEBI" id="CHEBI:16838"/>
        <dbReference type="ChEBI" id="CHEBI:30616"/>
        <dbReference type="ChEBI" id="CHEBI:456216"/>
        <dbReference type="EC" id="2.7.4.1"/>
    </reaction>
</comment>
<dbReference type="SUPFAM" id="SSF56024">
    <property type="entry name" value="Phospholipase D/nuclease"/>
    <property type="match status" value="2"/>
</dbReference>
<evidence type="ECO:0000259" key="10">
    <source>
        <dbReference type="Pfam" id="PF13090"/>
    </source>
</evidence>
<dbReference type="InterPro" id="IPR025200">
    <property type="entry name" value="PPK_C_dom2"/>
</dbReference>
<dbReference type="Gene3D" id="3.30.870.10">
    <property type="entry name" value="Endonuclease Chain A"/>
    <property type="match status" value="2"/>
</dbReference>
<feature type="binding site" evidence="6">
    <location>
        <position position="362"/>
    </location>
    <ligand>
        <name>Mg(2+)</name>
        <dbReference type="ChEBI" id="CHEBI:18420"/>
    </ligand>
</feature>
<comment type="cofactor">
    <cofactor evidence="6">
        <name>Mg(2+)</name>
        <dbReference type="ChEBI" id="CHEBI:18420"/>
    </cofactor>
</comment>
<organism evidence="12 13">
    <name type="scientific">Fusibacter paucivorans</name>
    <dbReference type="NCBI Taxonomy" id="76009"/>
    <lineage>
        <taxon>Bacteria</taxon>
        <taxon>Bacillati</taxon>
        <taxon>Bacillota</taxon>
        <taxon>Clostridia</taxon>
        <taxon>Eubacteriales</taxon>
        <taxon>Eubacteriales Family XII. Incertae Sedis</taxon>
        <taxon>Fusibacter</taxon>
    </lineage>
</organism>
<dbReference type="Gene3D" id="1.20.58.310">
    <property type="entry name" value="Polyphosphate kinase N-terminal domain"/>
    <property type="match status" value="1"/>
</dbReference>
<dbReference type="PANTHER" id="PTHR30218">
    <property type="entry name" value="POLYPHOSPHATE KINASE"/>
    <property type="match status" value="1"/>
</dbReference>
<dbReference type="CDD" id="cd09168">
    <property type="entry name" value="PLDc_PaPPK1_C2_like"/>
    <property type="match status" value="1"/>
</dbReference>
<feature type="binding site" evidence="6">
    <location>
        <position position="455"/>
    </location>
    <ligand>
        <name>ATP</name>
        <dbReference type="ChEBI" id="CHEBI:30616"/>
    </ligand>
</feature>
<evidence type="ECO:0000256" key="7">
    <source>
        <dbReference type="RuleBase" id="RU003800"/>
    </source>
</evidence>
<dbReference type="InterPro" id="IPR041108">
    <property type="entry name" value="PP_kinase_C_1"/>
</dbReference>
<dbReference type="EC" id="2.7.4.1" evidence="6 7"/>
<dbReference type="GO" id="GO:0008976">
    <property type="term" value="F:polyphosphate kinase activity"/>
    <property type="evidence" value="ECO:0007669"/>
    <property type="project" value="UniProtKB-EC"/>
</dbReference>
<feature type="binding site" evidence="6">
    <location>
        <position position="551"/>
    </location>
    <ligand>
        <name>ATP</name>
        <dbReference type="ChEBI" id="CHEBI:30616"/>
    </ligand>
</feature>
<feature type="domain" description="Polyphosphate kinase C-terminal" evidence="11">
    <location>
        <begin position="318"/>
        <end position="482"/>
    </location>
</feature>
<name>A0ABS5PN96_9FIRM</name>
<feature type="domain" description="Polyphosphate kinase C-terminal" evidence="10">
    <location>
        <begin position="490"/>
        <end position="661"/>
    </location>
</feature>
<evidence type="ECO:0000256" key="1">
    <source>
        <dbReference type="ARBA" id="ARBA00022553"/>
    </source>
</evidence>
<protein>
    <recommendedName>
        <fullName evidence="6 7">Polyphosphate kinase</fullName>
        <ecNumber evidence="6 7">2.7.4.1</ecNumber>
    </recommendedName>
    <alternativeName>
        <fullName evidence="6">ATP-polyphosphate phosphotransferase</fullName>
    </alternativeName>
    <alternativeName>
        <fullName evidence="6">Polyphosphoric acid kinase</fullName>
    </alternativeName>
</protein>
<keyword evidence="1 6" id="KW-0597">Phosphoprotein</keyword>
<dbReference type="NCBIfam" id="TIGR03705">
    <property type="entry name" value="poly_P_kin"/>
    <property type="match status" value="1"/>
</dbReference>
<keyword evidence="5 6" id="KW-0067">ATP-binding</keyword>
<reference evidence="12 13" key="1">
    <citation type="submission" date="2021-05" db="EMBL/GenBank/DDBJ databases">
        <title>Fusibacter ferrireducens sp. nov., an anaerobic, sulfur- and Fe-reducing bacterium isolated from the mangrove sediment.</title>
        <authorList>
            <person name="Qiu D."/>
        </authorList>
    </citation>
    <scope>NUCLEOTIDE SEQUENCE [LARGE SCALE GENOMIC DNA]</scope>
    <source>
        <strain evidence="12 13">DSM 12116</strain>
    </source>
</reference>
<sequence length="683" mass="78683">MYFNRELSWLKFNERVVREADLPNRPILERLKFCAIFSSNLDEFFMVRDATILDQIKVGYNGLDPSDMRPQEVFDAIHVEVNRLTKLQEAIERRCLEDISTFGIHLIDRKSLTLSDLKALKVFFDINVFPVLTPMGVDFGRPFPLIANKSTYIAIKLMVDGIYRLALVQVPTGIDRFVALPSEHTEQRYCLLEDVITLFLNQLFSGFEVLSSCIFRITRNGDINLIEEGAEDLLDVIEEAVKSRKWGEVIRLEIEAHSDAWLLNVIMTSLQVKDNQVFYTTGIIDKTLWFRFSPSGDKQKLSAERYAPRSLPYMAKKNIFKSIRERDIFIHHPYESFDYVVNFIKQASKDDNVLAIKQTLYRVSGNSEIIKALGDAAEKGKQVTVLVELMARFDEENNINWAKKLEQKGAHVIYGLYGLKTHSKITLIVRREKQKIKRYVHLGTGNYNDQTAKLYTDMGLFTCKESIGVDASVFFNMISGFTQSIQTHTLTVAPYQMREHFIKLIDRERMNAEQGKKGHIIAKMNSLVDEEIVRKLYEAAQKGVKIELIVRGICTLVPGVKGLSETVSVTSIVGEFLEHSRVYYFLNDHNSEIYLSSADWMTRNLNRRVELLFPIEDPVIAERIRLILELELADTKKAWRLKSDGHYVRKTTDKETAMSAQDVLKTLSYDDDQTFINALKERM</sequence>
<gene>
    <name evidence="12" type="primary">ppk1</name>
    <name evidence="6" type="synonym">ppk</name>
    <name evidence="12" type="ORF">KHM83_02405</name>
</gene>
<keyword evidence="6" id="KW-0479">Metal-binding</keyword>
<dbReference type="CDD" id="cd09165">
    <property type="entry name" value="PLDc_PaPPK1_C1_like"/>
    <property type="match status" value="1"/>
</dbReference>
<dbReference type="Pfam" id="PF13089">
    <property type="entry name" value="PP_kinase_N"/>
    <property type="match status" value="1"/>
</dbReference>
<feature type="domain" description="Polyphosphate kinase middle" evidence="8">
    <location>
        <begin position="118"/>
        <end position="288"/>
    </location>
</feature>
<dbReference type="InterPro" id="IPR036832">
    <property type="entry name" value="PPK_N_dom_sf"/>
</dbReference>
<proteinExistence type="inferred from homology"/>
<evidence type="ECO:0000256" key="2">
    <source>
        <dbReference type="ARBA" id="ARBA00022679"/>
    </source>
</evidence>
<evidence type="ECO:0000256" key="4">
    <source>
        <dbReference type="ARBA" id="ARBA00022777"/>
    </source>
</evidence>
<dbReference type="EMBL" id="JAHBCL010000003">
    <property type="protein sequence ID" value="MBS7525527.1"/>
    <property type="molecule type" value="Genomic_DNA"/>
</dbReference>
<evidence type="ECO:0000256" key="6">
    <source>
        <dbReference type="HAMAP-Rule" id="MF_00347"/>
    </source>
</evidence>
<dbReference type="NCBIfam" id="NF003917">
    <property type="entry name" value="PRK05443.1-1"/>
    <property type="match status" value="1"/>
</dbReference>
<evidence type="ECO:0000259" key="9">
    <source>
        <dbReference type="Pfam" id="PF13089"/>
    </source>
</evidence>
<dbReference type="PIRSF" id="PIRSF015589">
    <property type="entry name" value="PP_kinase"/>
    <property type="match status" value="1"/>
</dbReference>
<dbReference type="InterPro" id="IPR036830">
    <property type="entry name" value="PP_kinase_middle_dom_sf"/>
</dbReference>
<dbReference type="InterPro" id="IPR024953">
    <property type="entry name" value="PP_kinase_middle"/>
</dbReference>
<dbReference type="InterPro" id="IPR025198">
    <property type="entry name" value="PPK_N_dom"/>
</dbReference>
<feature type="binding site" evidence="6">
    <location>
        <position position="40"/>
    </location>
    <ligand>
        <name>ATP</name>
        <dbReference type="ChEBI" id="CHEBI:30616"/>
    </ligand>
</feature>
<feature type="binding site" evidence="6">
    <location>
        <position position="579"/>
    </location>
    <ligand>
        <name>ATP</name>
        <dbReference type="ChEBI" id="CHEBI:30616"/>
    </ligand>
</feature>
<keyword evidence="6" id="KW-0460">Magnesium</keyword>
<keyword evidence="3 6" id="KW-0547">Nucleotide-binding</keyword>
<feature type="active site" description="Phosphohistidine intermediate" evidence="6">
    <location>
        <position position="422"/>
    </location>
</feature>
<feature type="binding site" evidence="6">
    <location>
        <position position="392"/>
    </location>
    <ligand>
        <name>Mg(2+)</name>
        <dbReference type="ChEBI" id="CHEBI:18420"/>
    </ligand>
</feature>
<dbReference type="RefSeq" id="WP_213235316.1">
    <property type="nucleotide sequence ID" value="NZ_JAHBCL010000003.1"/>
</dbReference>
<evidence type="ECO:0000259" key="8">
    <source>
        <dbReference type="Pfam" id="PF02503"/>
    </source>
</evidence>
<evidence type="ECO:0000256" key="3">
    <source>
        <dbReference type="ARBA" id="ARBA00022741"/>
    </source>
</evidence>
<dbReference type="PANTHER" id="PTHR30218:SF0">
    <property type="entry name" value="POLYPHOSPHATE KINASE"/>
    <property type="match status" value="1"/>
</dbReference>
<dbReference type="HAMAP" id="MF_00347">
    <property type="entry name" value="Polyphosphate_kinase"/>
    <property type="match status" value="1"/>
</dbReference>
<keyword evidence="4 6" id="KW-0418">Kinase</keyword>
<dbReference type="Gene3D" id="3.30.1840.10">
    <property type="entry name" value="Polyphosphate kinase middle domain"/>
    <property type="match status" value="1"/>
</dbReference>
<dbReference type="Pfam" id="PF13090">
    <property type="entry name" value="PP_kinase_C"/>
    <property type="match status" value="1"/>
</dbReference>
<keyword evidence="13" id="KW-1185">Reference proteome</keyword>
<evidence type="ECO:0000313" key="13">
    <source>
        <dbReference type="Proteomes" id="UP000746471"/>
    </source>
</evidence>
<dbReference type="NCBIfam" id="NF003921">
    <property type="entry name" value="PRK05443.2-2"/>
    <property type="match status" value="1"/>
</dbReference>
<feature type="domain" description="Polyphosphate kinase N-terminal" evidence="9">
    <location>
        <begin position="2"/>
        <end position="106"/>
    </location>
</feature>
<accession>A0ABS5PN96</accession>
<dbReference type="Proteomes" id="UP000746471">
    <property type="component" value="Unassembled WGS sequence"/>
</dbReference>
<keyword evidence="2 6" id="KW-0808">Transferase</keyword>
<comment type="PTM">
    <text evidence="6 7">An intermediate of this reaction is the autophosphorylated ppk in which a phosphate is covalently linked to a histidine residue through a N-P bond.</text>
</comment>
<dbReference type="InterPro" id="IPR003414">
    <property type="entry name" value="PP_kinase"/>
</dbReference>
<dbReference type="NCBIfam" id="NF003918">
    <property type="entry name" value="PRK05443.1-2"/>
    <property type="match status" value="1"/>
</dbReference>
<comment type="function">
    <text evidence="6 7">Catalyzes the reversible transfer of the terminal phosphate of ATP to form a long-chain polyphosphate (polyP).</text>
</comment>
<dbReference type="SUPFAM" id="SSF140356">
    <property type="entry name" value="PPK N-terminal domain-like"/>
    <property type="match status" value="1"/>
</dbReference>
<dbReference type="SUPFAM" id="SSF143724">
    <property type="entry name" value="PHP14-like"/>
    <property type="match status" value="1"/>
</dbReference>
<dbReference type="Pfam" id="PF02503">
    <property type="entry name" value="PP_kinase"/>
    <property type="match status" value="1"/>
</dbReference>
<evidence type="ECO:0000313" key="12">
    <source>
        <dbReference type="EMBL" id="MBS7525527.1"/>
    </source>
</evidence>
<evidence type="ECO:0000256" key="5">
    <source>
        <dbReference type="ARBA" id="ARBA00022840"/>
    </source>
</evidence>
<dbReference type="Pfam" id="PF17941">
    <property type="entry name" value="PP_kinase_C_1"/>
    <property type="match status" value="1"/>
</dbReference>
<comment type="caution">
    <text evidence="12">The sequence shown here is derived from an EMBL/GenBank/DDBJ whole genome shotgun (WGS) entry which is preliminary data.</text>
</comment>
<evidence type="ECO:0000259" key="11">
    <source>
        <dbReference type="Pfam" id="PF17941"/>
    </source>
</evidence>